<sequence length="143" mass="15046">MTYVPFLAGQRATADLLNTRLIEVILDWTDLASLGSYSGNGSAGSPSPQMRKLKVMGTELWELKGRINTTGITAATTTTLFTFNVGHRVSAERGFTTFASNTGHHGARLGFQTSGALTVSVPSAAGSSMSFVLLDGASIYDPV</sequence>
<evidence type="ECO:0000313" key="1">
    <source>
        <dbReference type="EMBL" id="MDH2392308.1"/>
    </source>
</evidence>
<name>A0ABT6HUA9_9ACTN</name>
<proteinExistence type="predicted"/>
<organism evidence="1 2">
    <name type="scientific">Streptomyces chengmaiensis</name>
    <dbReference type="NCBI Taxonomy" id="3040919"/>
    <lineage>
        <taxon>Bacteria</taxon>
        <taxon>Bacillati</taxon>
        <taxon>Actinomycetota</taxon>
        <taxon>Actinomycetes</taxon>
        <taxon>Kitasatosporales</taxon>
        <taxon>Streptomycetaceae</taxon>
        <taxon>Streptomyces</taxon>
    </lineage>
</organism>
<dbReference type="Proteomes" id="UP001223144">
    <property type="component" value="Unassembled WGS sequence"/>
</dbReference>
<dbReference type="EMBL" id="JARWBG010000040">
    <property type="protein sequence ID" value="MDH2392308.1"/>
    <property type="molecule type" value="Genomic_DNA"/>
</dbReference>
<keyword evidence="2" id="KW-1185">Reference proteome</keyword>
<protein>
    <submittedName>
        <fullName evidence="1">Uncharacterized protein</fullName>
    </submittedName>
</protein>
<dbReference type="RefSeq" id="WP_279931346.1">
    <property type="nucleotide sequence ID" value="NZ_JARWBG010000040.1"/>
</dbReference>
<evidence type="ECO:0000313" key="2">
    <source>
        <dbReference type="Proteomes" id="UP001223144"/>
    </source>
</evidence>
<comment type="caution">
    <text evidence="1">The sequence shown here is derived from an EMBL/GenBank/DDBJ whole genome shotgun (WGS) entry which is preliminary data.</text>
</comment>
<gene>
    <name evidence="1" type="ORF">QCN29_26735</name>
</gene>
<accession>A0ABT6HUA9</accession>
<reference evidence="1 2" key="1">
    <citation type="submission" date="2023-04" db="EMBL/GenBank/DDBJ databases">
        <title>Streptomyces chengmaiensis sp. nov. isolated from the stem of mangrove plant in Hainan.</title>
        <authorList>
            <person name="Huang X."/>
            <person name="Zhou S."/>
            <person name="Chu X."/>
            <person name="Xie Y."/>
            <person name="Lin Y."/>
        </authorList>
    </citation>
    <scope>NUCLEOTIDE SEQUENCE [LARGE SCALE GENOMIC DNA]</scope>
    <source>
        <strain evidence="1 2">HNM0663</strain>
    </source>
</reference>